<dbReference type="GO" id="GO:0016402">
    <property type="term" value="F:pristanoyl-CoA oxidase activity"/>
    <property type="evidence" value="ECO:0007669"/>
    <property type="project" value="TreeGrafter"/>
</dbReference>
<dbReference type="SUPFAM" id="SSF56645">
    <property type="entry name" value="Acyl-CoA dehydrogenase NM domain-like"/>
    <property type="match status" value="1"/>
</dbReference>
<evidence type="ECO:0000256" key="8">
    <source>
        <dbReference type="ARBA" id="ARBA00023002"/>
    </source>
</evidence>
<feature type="domain" description="Acyl-CoA oxidase C-alpha1" evidence="15">
    <location>
        <begin position="256"/>
        <end position="428"/>
    </location>
</feature>
<dbReference type="InterPro" id="IPR012258">
    <property type="entry name" value="Acyl-CoA_oxidase"/>
</dbReference>
<dbReference type="Proteomes" id="UP000053766">
    <property type="component" value="Unassembled WGS sequence"/>
</dbReference>
<dbReference type="InterPro" id="IPR055060">
    <property type="entry name" value="ACOX_C_alpha1"/>
</dbReference>
<evidence type="ECO:0000256" key="3">
    <source>
        <dbReference type="ARBA" id="ARBA00005189"/>
    </source>
</evidence>
<keyword evidence="6 11" id="KW-0274">FAD</keyword>
<keyword evidence="7" id="KW-0276">Fatty acid metabolism</keyword>
<dbReference type="InterPro" id="IPR036250">
    <property type="entry name" value="AcylCo_DH-like_C"/>
</dbReference>
<dbReference type="FunFam" id="1.20.140.10:FF:000007">
    <property type="entry name" value="Acyl-coenzyme A oxidase"/>
    <property type="match status" value="1"/>
</dbReference>
<comment type="cofactor">
    <cofactor evidence="1">
        <name>FAD</name>
        <dbReference type="ChEBI" id="CHEBI:57692"/>
    </cofactor>
</comment>
<evidence type="ECO:0000256" key="12">
    <source>
        <dbReference type="PIRSR" id="PIRSR000168-1"/>
    </source>
</evidence>
<name>A0A0D8Y4V0_DICVI</name>
<dbReference type="STRING" id="29172.A0A0D8Y4V0"/>
<keyword evidence="10" id="KW-0576">Peroxisome</keyword>
<dbReference type="Gene3D" id="2.40.110.10">
    <property type="entry name" value="Butyryl-CoA Dehydrogenase, subunit A, domain 2"/>
    <property type="match status" value="1"/>
</dbReference>
<dbReference type="Gene3D" id="1.20.140.10">
    <property type="entry name" value="Butyryl-CoA Dehydrogenase, subunit A, domain 3"/>
    <property type="match status" value="2"/>
</dbReference>
<evidence type="ECO:0000256" key="1">
    <source>
        <dbReference type="ARBA" id="ARBA00001974"/>
    </source>
</evidence>
<comment type="pathway">
    <text evidence="3">Lipid metabolism.</text>
</comment>
<dbReference type="InterPro" id="IPR002655">
    <property type="entry name" value="Acyl-CoA_oxidase_C"/>
</dbReference>
<feature type="binding site" evidence="13">
    <location>
        <position position="115"/>
    </location>
    <ligand>
        <name>FAD</name>
        <dbReference type="ChEBI" id="CHEBI:57692"/>
    </ligand>
</feature>
<dbReference type="PIRSF" id="PIRSF000168">
    <property type="entry name" value="Acyl-CoA_oxidase"/>
    <property type="match status" value="1"/>
</dbReference>
<feature type="active site" description="Proton acceptor" evidence="12">
    <location>
        <position position="413"/>
    </location>
</feature>
<evidence type="ECO:0000256" key="11">
    <source>
        <dbReference type="PIRNR" id="PIRNR000168"/>
    </source>
</evidence>
<dbReference type="SUPFAM" id="SSF47203">
    <property type="entry name" value="Acyl-CoA dehydrogenase C-terminal domain-like"/>
    <property type="match status" value="2"/>
</dbReference>
<keyword evidence="17" id="KW-1185">Reference proteome</keyword>
<dbReference type="GO" id="GO:0005504">
    <property type="term" value="F:fatty acid binding"/>
    <property type="evidence" value="ECO:0007669"/>
    <property type="project" value="TreeGrafter"/>
</dbReference>
<gene>
    <name evidence="16" type="ORF">DICVIV_02046</name>
</gene>
<evidence type="ECO:0000256" key="4">
    <source>
        <dbReference type="ARBA" id="ARBA00006288"/>
    </source>
</evidence>
<dbReference type="GO" id="GO:0033540">
    <property type="term" value="P:fatty acid beta-oxidation using acyl-CoA oxidase"/>
    <property type="evidence" value="ECO:0007669"/>
    <property type="project" value="TreeGrafter"/>
</dbReference>
<feature type="domain" description="Acyl-CoA oxidase C-terminal" evidence="14">
    <location>
        <begin position="463"/>
        <end position="629"/>
    </location>
</feature>
<dbReference type="Pfam" id="PF22924">
    <property type="entry name" value="ACOX_C_alpha1"/>
    <property type="match status" value="1"/>
</dbReference>
<reference evidence="16 17" key="1">
    <citation type="submission" date="2013-11" db="EMBL/GenBank/DDBJ databases">
        <title>Draft genome of the bovine lungworm Dictyocaulus viviparus.</title>
        <authorList>
            <person name="Mitreva M."/>
        </authorList>
    </citation>
    <scope>NUCLEOTIDE SEQUENCE [LARGE SCALE GENOMIC DNA]</scope>
    <source>
        <strain evidence="16 17">HannoverDv2000</strain>
    </source>
</reference>
<keyword evidence="8" id="KW-0560">Oxidoreductase</keyword>
<evidence type="ECO:0000313" key="17">
    <source>
        <dbReference type="Proteomes" id="UP000053766"/>
    </source>
</evidence>
<dbReference type="AlphaFoldDB" id="A0A0D8Y4V0"/>
<dbReference type="GO" id="GO:0071949">
    <property type="term" value="F:FAD binding"/>
    <property type="evidence" value="ECO:0007669"/>
    <property type="project" value="InterPro"/>
</dbReference>
<evidence type="ECO:0000313" key="16">
    <source>
        <dbReference type="EMBL" id="KJH51735.1"/>
    </source>
</evidence>
<dbReference type="GO" id="GO:0005777">
    <property type="term" value="C:peroxisome"/>
    <property type="evidence" value="ECO:0007669"/>
    <property type="project" value="UniProtKB-SubCell"/>
</dbReference>
<evidence type="ECO:0000256" key="6">
    <source>
        <dbReference type="ARBA" id="ARBA00022827"/>
    </source>
</evidence>
<dbReference type="PANTHER" id="PTHR10909">
    <property type="entry name" value="ELECTRON TRANSPORT OXIDOREDUCTASE"/>
    <property type="match status" value="1"/>
</dbReference>
<dbReference type="EMBL" id="KN716177">
    <property type="protein sequence ID" value="KJH51735.1"/>
    <property type="molecule type" value="Genomic_DNA"/>
</dbReference>
<evidence type="ECO:0000256" key="10">
    <source>
        <dbReference type="ARBA" id="ARBA00023140"/>
    </source>
</evidence>
<dbReference type="InterPro" id="IPR046373">
    <property type="entry name" value="Acyl-CoA_Oxase/DH_mid-dom_sf"/>
</dbReference>
<proteinExistence type="inferred from homology"/>
<dbReference type="FunFam" id="2.40.110.10:FF:000040">
    <property type="entry name" value="Acyl-coenzyme A oxidase"/>
    <property type="match status" value="1"/>
</dbReference>
<dbReference type="InterPro" id="IPR009100">
    <property type="entry name" value="AcylCoA_DH/oxidase_NM_dom_sf"/>
</dbReference>
<evidence type="ECO:0000256" key="9">
    <source>
        <dbReference type="ARBA" id="ARBA00023098"/>
    </source>
</evidence>
<evidence type="ECO:0000256" key="2">
    <source>
        <dbReference type="ARBA" id="ARBA00004275"/>
    </source>
</evidence>
<organism evidence="16 17">
    <name type="scientific">Dictyocaulus viviparus</name>
    <name type="common">Bovine lungworm</name>
    <dbReference type="NCBI Taxonomy" id="29172"/>
    <lineage>
        <taxon>Eukaryota</taxon>
        <taxon>Metazoa</taxon>
        <taxon>Ecdysozoa</taxon>
        <taxon>Nematoda</taxon>
        <taxon>Chromadorea</taxon>
        <taxon>Rhabditida</taxon>
        <taxon>Rhabditina</taxon>
        <taxon>Rhabditomorpha</taxon>
        <taxon>Strongyloidea</taxon>
        <taxon>Metastrongylidae</taxon>
        <taxon>Dictyocaulus</taxon>
    </lineage>
</organism>
<dbReference type="GO" id="GO:0055088">
    <property type="term" value="P:lipid homeostasis"/>
    <property type="evidence" value="ECO:0007669"/>
    <property type="project" value="TreeGrafter"/>
</dbReference>
<evidence type="ECO:0000259" key="15">
    <source>
        <dbReference type="Pfam" id="PF22924"/>
    </source>
</evidence>
<evidence type="ECO:0000256" key="7">
    <source>
        <dbReference type="ARBA" id="ARBA00022832"/>
    </source>
</evidence>
<keyword evidence="9" id="KW-0443">Lipid metabolism</keyword>
<reference evidence="17" key="2">
    <citation type="journal article" date="2016" name="Sci. Rep.">
        <title>Dictyocaulus viviparus genome, variome and transcriptome elucidate lungworm biology and support future intervention.</title>
        <authorList>
            <person name="McNulty S.N."/>
            <person name="Strube C."/>
            <person name="Rosa B.A."/>
            <person name="Martin J.C."/>
            <person name="Tyagi R."/>
            <person name="Choi Y.J."/>
            <person name="Wang Q."/>
            <person name="Hallsworth Pepin K."/>
            <person name="Zhang X."/>
            <person name="Ozersky P."/>
            <person name="Wilson R.K."/>
            <person name="Sternberg P.W."/>
            <person name="Gasser R.B."/>
            <person name="Mitreva M."/>
        </authorList>
    </citation>
    <scope>NUCLEOTIDE SEQUENCE [LARGE SCALE GENOMIC DNA]</scope>
    <source>
        <strain evidence="17">HannoverDv2000</strain>
    </source>
</reference>
<protein>
    <recommendedName>
        <fullName evidence="11">Acyl-coenzyme A oxidase</fullName>
    </recommendedName>
</protein>
<dbReference type="OrthoDB" id="538336at2759"/>
<evidence type="ECO:0000256" key="5">
    <source>
        <dbReference type="ARBA" id="ARBA00022630"/>
    </source>
</evidence>
<evidence type="ECO:0000259" key="14">
    <source>
        <dbReference type="Pfam" id="PF01756"/>
    </source>
</evidence>
<sequence length="648" mass="72488">MISPLDSYRLSASFDVRELKNVIEGEENVQTKKRIYETLEKEPLFARSNCSLTLEQHRELNHRRWKRILQLNLPVDQYGDLQGYQCLMEVLETYDQGLSARLTLHSSIVGCFCLTELTHGSNTQDIQTTAAFDNGEFVFNCPNDGAIKCWAGNLAHSATHAVVFAQLMVGGKCEGVHAFLLQIRDMCTFNPLPGITIGDMGAKPGAWNGVENGWMEFKNHRAPLWTLLNKGCDVTPVGSYVSSYKSVSEKQSVSLGALSVGRIGIIGKGIIALGLASTIAIRYSACRKQFGPTKGEEIPIIEYPLQRHRLLPNLAAYFAVRIFQKRLWEHFTSYIMRVMQGDKSDEVVSGSDINQADFSKEIHALSSAAKPVATWLGVAALSEARRSCGGHGFLHCSRLNELHDSFDPSQTFEGENNMIIQQTSNILLAKVRSYSKSSPMKTFDFLNENSPPFKGEFSANIVEDVADAYKWIIRYYLNRTIKEYEAVLDACNGDAFAARNHTQVHRAHTLSIAYAELTIVNWSSSFVEEVVQPQIKQVLHRLITLYALSALDKHLASCYISGYCSGEYFGERIRSNIRQLEAELASDAIALVDAIAPPDFVLNSALGFCDGLPYKHLMLEFRKYTNNRPCWLKDLSDFLKENAEASKL</sequence>
<dbReference type="FunFam" id="1.20.140.10:FF:000010">
    <property type="entry name" value="Acyl-coenzyme A oxidase"/>
    <property type="match status" value="1"/>
</dbReference>
<comment type="similarity">
    <text evidence="4 11">Belongs to the acyl-CoA oxidase family.</text>
</comment>
<feature type="binding site" evidence="13">
    <location>
        <position position="152"/>
    </location>
    <ligand>
        <name>FAD</name>
        <dbReference type="ChEBI" id="CHEBI:57692"/>
    </ligand>
</feature>
<comment type="subcellular location">
    <subcellularLocation>
        <location evidence="2">Peroxisome</location>
    </subcellularLocation>
</comment>
<dbReference type="Pfam" id="PF01756">
    <property type="entry name" value="ACOX"/>
    <property type="match status" value="1"/>
</dbReference>
<accession>A0A0D8Y4V0</accession>
<dbReference type="PANTHER" id="PTHR10909:SF390">
    <property type="entry name" value="PEROXISOMAL ACYL-COENZYME A OXIDASE 3"/>
    <property type="match status" value="1"/>
</dbReference>
<keyword evidence="5 11" id="KW-0285">Flavoprotein</keyword>
<evidence type="ECO:0000256" key="13">
    <source>
        <dbReference type="PIRSR" id="PIRSR000168-2"/>
    </source>
</evidence>